<accession>A0A9D4I589</accession>
<proteinExistence type="predicted"/>
<dbReference type="EMBL" id="JAIWYP010000005">
    <property type="protein sequence ID" value="KAH3823658.1"/>
    <property type="molecule type" value="Genomic_DNA"/>
</dbReference>
<dbReference type="Proteomes" id="UP000828390">
    <property type="component" value="Unassembled WGS sequence"/>
</dbReference>
<gene>
    <name evidence="2" type="ORF">DPMN_125470</name>
    <name evidence="1" type="ORF">DPMN_183075</name>
</gene>
<dbReference type="EMBL" id="JAIWYP010000010">
    <property type="protein sequence ID" value="KAH3748629.1"/>
    <property type="molecule type" value="Genomic_DNA"/>
</dbReference>
<dbReference type="AlphaFoldDB" id="A0A9D4I589"/>
<organism evidence="1 3">
    <name type="scientific">Dreissena polymorpha</name>
    <name type="common">Zebra mussel</name>
    <name type="synonym">Mytilus polymorpha</name>
    <dbReference type="NCBI Taxonomy" id="45954"/>
    <lineage>
        <taxon>Eukaryota</taxon>
        <taxon>Metazoa</taxon>
        <taxon>Spiralia</taxon>
        <taxon>Lophotrochozoa</taxon>
        <taxon>Mollusca</taxon>
        <taxon>Bivalvia</taxon>
        <taxon>Autobranchia</taxon>
        <taxon>Heteroconchia</taxon>
        <taxon>Euheterodonta</taxon>
        <taxon>Imparidentia</taxon>
        <taxon>Neoheterodontei</taxon>
        <taxon>Myida</taxon>
        <taxon>Dreissenoidea</taxon>
        <taxon>Dreissenidae</taxon>
        <taxon>Dreissena</taxon>
    </lineage>
</organism>
<keyword evidence="3" id="KW-1185">Reference proteome</keyword>
<reference evidence="1" key="1">
    <citation type="journal article" date="2019" name="bioRxiv">
        <title>The Genome of the Zebra Mussel, Dreissena polymorpha: A Resource for Invasive Species Research.</title>
        <authorList>
            <person name="McCartney M.A."/>
            <person name="Auch B."/>
            <person name="Kono T."/>
            <person name="Mallez S."/>
            <person name="Zhang Y."/>
            <person name="Obille A."/>
            <person name="Becker A."/>
            <person name="Abrahante J.E."/>
            <person name="Garbe J."/>
            <person name="Badalamenti J.P."/>
            <person name="Herman A."/>
            <person name="Mangelson H."/>
            <person name="Liachko I."/>
            <person name="Sullivan S."/>
            <person name="Sone E.D."/>
            <person name="Koren S."/>
            <person name="Silverstein K.A.T."/>
            <person name="Beckman K.B."/>
            <person name="Gohl D.M."/>
        </authorList>
    </citation>
    <scope>NUCLEOTIDE SEQUENCE</scope>
    <source>
        <strain evidence="1">Duluth1</strain>
        <tissue evidence="1">Whole animal</tissue>
    </source>
</reference>
<sequence length="50" mass="5708">MAAKKLDKNPEFDHRNSIALVDTAEELVDSLDNLSVCLKHNEEKYVEVVH</sequence>
<name>A0A9D4I589_DREPO</name>
<evidence type="ECO:0000313" key="2">
    <source>
        <dbReference type="EMBL" id="KAH3823658.1"/>
    </source>
</evidence>
<protein>
    <submittedName>
        <fullName evidence="1">Uncharacterized protein</fullName>
    </submittedName>
</protein>
<evidence type="ECO:0000313" key="1">
    <source>
        <dbReference type="EMBL" id="KAH3748629.1"/>
    </source>
</evidence>
<evidence type="ECO:0000313" key="3">
    <source>
        <dbReference type="Proteomes" id="UP000828390"/>
    </source>
</evidence>
<reference evidence="1" key="2">
    <citation type="submission" date="2020-11" db="EMBL/GenBank/DDBJ databases">
        <authorList>
            <person name="McCartney M.A."/>
            <person name="Auch B."/>
            <person name="Kono T."/>
            <person name="Mallez S."/>
            <person name="Becker A."/>
            <person name="Gohl D.M."/>
            <person name="Silverstein K.A.T."/>
            <person name="Koren S."/>
            <person name="Bechman K.B."/>
            <person name="Herman A."/>
            <person name="Abrahante J.E."/>
            <person name="Garbe J."/>
        </authorList>
    </citation>
    <scope>NUCLEOTIDE SEQUENCE</scope>
    <source>
        <strain evidence="1">Duluth1</strain>
        <tissue evidence="1">Whole animal</tissue>
    </source>
</reference>
<comment type="caution">
    <text evidence="1">The sequence shown here is derived from an EMBL/GenBank/DDBJ whole genome shotgun (WGS) entry which is preliminary data.</text>
</comment>